<dbReference type="OrthoDB" id="363185at2759"/>
<dbReference type="GO" id="GO:0016491">
    <property type="term" value="F:oxidoreductase activity"/>
    <property type="evidence" value="ECO:0007669"/>
    <property type="project" value="UniProtKB-KW"/>
</dbReference>
<evidence type="ECO:0000313" key="9">
    <source>
        <dbReference type="EMBL" id="ODM21328.1"/>
    </source>
</evidence>
<protein>
    <recommendedName>
        <fullName evidence="8">FAD-binding PCMH-type domain-containing protein</fullName>
    </recommendedName>
</protein>
<dbReference type="PROSITE" id="PS51387">
    <property type="entry name" value="FAD_PCMH"/>
    <property type="match status" value="1"/>
</dbReference>
<dbReference type="Pfam" id="PF12588">
    <property type="entry name" value="PSDC"/>
    <property type="match status" value="1"/>
</dbReference>
<dbReference type="PANTHER" id="PTHR42973">
    <property type="entry name" value="BINDING OXIDOREDUCTASE, PUTATIVE (AFU_ORTHOLOGUE AFUA_1G17690)-RELATED"/>
    <property type="match status" value="1"/>
</dbReference>
<evidence type="ECO:0000256" key="3">
    <source>
        <dbReference type="ARBA" id="ARBA00022793"/>
    </source>
</evidence>
<dbReference type="Pfam" id="PF02666">
    <property type="entry name" value="PS_Dcarbxylase"/>
    <property type="match status" value="1"/>
</dbReference>
<sequence length="903" mass="98313">MAPKRPRGIPGMADQLHPASQSQTQTTAGRRTLQVPATYRERTQLKRPDKPHVQRGSRDGFYDHDPSGRYERVRDYQHMLELFNEVLDLPPRWDKKASKTGMVGAPFNAILAWPMATPSGHAFFLNKKVNSALQRVLHEWGRFLQQEESADAVDSWLTDSPDTPDAESFEQLYTAILLGCVREFRDGVRPVAAPDDGGPVLFPSVGAVDPTAVIVSPCESVTYWRSTAVQARDTFWLKGQPYSLLPMLDYDALAPRFLQGTVHQSWIEAQAYHRWHAPVAGRIVKTVHVPGAFFAQLPSQGFPDPDPTGQNFSLRYLTAAATRCLIYIEADNPDIGLMCFIAVGMMEISSCEITVQPDQHVAKGEQIGMFHYGGSSHCLVFQPGVNMEWVEEASPPFCGDYCPAPKVIPVRSSLACVGKAEMDEDLESYVLVATWPPFSLPLSRKKSLNKPVDQSLNAGTGFRNLQAPFDPTVDCAAGSEIVQHLRHLDSALKLYTPSSPNYETLRSVYNKQISARPQAICRPTTVAQVQAIVRASTQLGVPLAVRAIGHAFFGQSCIAKSVMLDMREMDSLTLSHDLKTVNVGGGVLTRNLVGFLDTHDLITASSTAGCVGWMGWALAGGYGPLNSYAGFGADNIVSAKVVTADGNVVDAAANDDLLWGLRGAGGSLGIVVESTVRTYAVPTMLGGQIQYKKGESTKALLGLQRLLEAGVPEELYLQLELSQKDAGMAVGWVMPKRARKLQLDAVEQTTFNALQGLTTKGISLSTYTTTRGVSVTRMTPELIDILQQSLSQTGASYTVTGLLNYGRSAQTNPSASFGLREAHIQFFINACDEPERMADASGWVNGLADRIQSTGQAMEASYASFAAPGDKVNESFGDGLDKLRELKAEVDPNNVFCGLWKAE</sequence>
<evidence type="ECO:0000256" key="2">
    <source>
        <dbReference type="ARBA" id="ARBA00022630"/>
    </source>
</evidence>
<dbReference type="VEuPathDB" id="FungiDB:SI65_02171"/>
<dbReference type="InterPro" id="IPR006094">
    <property type="entry name" value="Oxid_FAD_bind_N"/>
</dbReference>
<dbReference type="Pfam" id="PF01565">
    <property type="entry name" value="FAD_binding_4"/>
    <property type="match status" value="1"/>
</dbReference>
<dbReference type="InterPro" id="IPR012951">
    <property type="entry name" value="BBE"/>
</dbReference>
<feature type="compositionally biased region" description="Basic and acidic residues" evidence="7">
    <location>
        <begin position="39"/>
        <end position="67"/>
    </location>
</feature>
<dbReference type="InterPro" id="IPR036318">
    <property type="entry name" value="FAD-bd_PCMH-like_sf"/>
</dbReference>
<accession>A0A1E3BK90</accession>
<evidence type="ECO:0000256" key="7">
    <source>
        <dbReference type="SAM" id="MobiDB-lite"/>
    </source>
</evidence>
<dbReference type="Gene3D" id="3.40.462.20">
    <property type="match status" value="1"/>
</dbReference>
<dbReference type="InterPro" id="IPR016169">
    <property type="entry name" value="FAD-bd_PCMH_sub2"/>
</dbReference>
<dbReference type="InterPro" id="IPR050416">
    <property type="entry name" value="FAD-linked_Oxidoreductase"/>
</dbReference>
<keyword evidence="3" id="KW-0210">Decarboxylase</keyword>
<comment type="similarity">
    <text evidence="1">Belongs to the oxygen-dependent FAD-linked oxidoreductase family.</text>
</comment>
<comment type="caution">
    <text evidence="9">The sequence shown here is derived from an EMBL/GenBank/DDBJ whole genome shotgun (WGS) entry which is preliminary data.</text>
</comment>
<keyword evidence="10" id="KW-1185">Reference proteome</keyword>
<keyword evidence="5" id="KW-0560">Oxidoreductase</keyword>
<dbReference type="InterPro" id="IPR016166">
    <property type="entry name" value="FAD-bd_PCMH"/>
</dbReference>
<dbReference type="Proteomes" id="UP000094569">
    <property type="component" value="Unassembled WGS sequence"/>
</dbReference>
<dbReference type="GO" id="GO:0004609">
    <property type="term" value="F:phosphatidylserine decarboxylase activity"/>
    <property type="evidence" value="ECO:0007669"/>
    <property type="project" value="InterPro"/>
</dbReference>
<dbReference type="SUPFAM" id="SSF56176">
    <property type="entry name" value="FAD-binding/transporter-associated domain-like"/>
    <property type="match status" value="1"/>
</dbReference>
<dbReference type="Pfam" id="PF08031">
    <property type="entry name" value="BBE"/>
    <property type="match status" value="1"/>
</dbReference>
<dbReference type="PANTHER" id="PTHR42973:SF7">
    <property type="entry name" value="FAD-BINDING PCMH-TYPE DOMAIN-CONTAINING PROTEIN"/>
    <property type="match status" value="1"/>
</dbReference>
<keyword evidence="6" id="KW-0456">Lyase</keyword>
<evidence type="ECO:0000256" key="6">
    <source>
        <dbReference type="ARBA" id="ARBA00023239"/>
    </source>
</evidence>
<evidence type="ECO:0000256" key="5">
    <source>
        <dbReference type="ARBA" id="ARBA00023002"/>
    </source>
</evidence>
<gene>
    <name evidence="9" type="ORF">SI65_02171</name>
</gene>
<feature type="region of interest" description="Disordered" evidence="7">
    <location>
        <begin position="1"/>
        <end position="67"/>
    </location>
</feature>
<dbReference type="AlphaFoldDB" id="A0A1E3BK90"/>
<dbReference type="GO" id="GO:0071949">
    <property type="term" value="F:FAD binding"/>
    <property type="evidence" value="ECO:0007669"/>
    <property type="project" value="InterPro"/>
</dbReference>
<evidence type="ECO:0000256" key="1">
    <source>
        <dbReference type="ARBA" id="ARBA00005466"/>
    </source>
</evidence>
<proteinExistence type="inferred from homology"/>
<evidence type="ECO:0000259" key="8">
    <source>
        <dbReference type="PROSITE" id="PS51387"/>
    </source>
</evidence>
<reference evidence="9 10" key="1">
    <citation type="journal article" date="2016" name="BMC Genomics">
        <title>Comparative genomic and transcriptomic analyses of the Fuzhuan brick tea-fermentation fungus Aspergillus cristatus.</title>
        <authorList>
            <person name="Ge Y."/>
            <person name="Wang Y."/>
            <person name="Liu Y."/>
            <person name="Tan Y."/>
            <person name="Ren X."/>
            <person name="Zhang X."/>
            <person name="Hyde K.D."/>
            <person name="Liu Y."/>
            <person name="Liu Z."/>
        </authorList>
    </citation>
    <scope>NUCLEOTIDE SEQUENCE [LARGE SCALE GENOMIC DNA]</scope>
    <source>
        <strain evidence="9 10">GZAAS20.1005</strain>
    </source>
</reference>
<evidence type="ECO:0000256" key="4">
    <source>
        <dbReference type="ARBA" id="ARBA00022827"/>
    </source>
</evidence>
<dbReference type="InterPro" id="IPR003817">
    <property type="entry name" value="PS_Dcarbxylase"/>
</dbReference>
<dbReference type="Gene3D" id="3.30.465.10">
    <property type="match status" value="1"/>
</dbReference>
<keyword evidence="2" id="KW-0285">Flavoprotein</keyword>
<name>A0A1E3BK90_ASPCR</name>
<dbReference type="InterPro" id="IPR022237">
    <property type="entry name" value="PsiD-like"/>
</dbReference>
<dbReference type="Gene3D" id="3.30.43.10">
    <property type="entry name" value="Uridine Diphospho-n-acetylenolpyruvylglucosamine Reductase, domain 2"/>
    <property type="match status" value="1"/>
</dbReference>
<evidence type="ECO:0000313" key="10">
    <source>
        <dbReference type="Proteomes" id="UP000094569"/>
    </source>
</evidence>
<organism evidence="9 10">
    <name type="scientific">Aspergillus cristatus</name>
    <name type="common">Chinese Fuzhuan brick tea-fermentation fungus</name>
    <name type="synonym">Eurotium cristatum</name>
    <dbReference type="NCBI Taxonomy" id="573508"/>
    <lineage>
        <taxon>Eukaryota</taxon>
        <taxon>Fungi</taxon>
        <taxon>Dikarya</taxon>
        <taxon>Ascomycota</taxon>
        <taxon>Pezizomycotina</taxon>
        <taxon>Eurotiomycetes</taxon>
        <taxon>Eurotiomycetidae</taxon>
        <taxon>Eurotiales</taxon>
        <taxon>Aspergillaceae</taxon>
        <taxon>Aspergillus</taxon>
        <taxon>Aspergillus subgen. Aspergillus</taxon>
    </lineage>
</organism>
<feature type="domain" description="FAD-binding PCMH-type" evidence="8">
    <location>
        <begin position="513"/>
        <end position="681"/>
    </location>
</feature>
<keyword evidence="4" id="KW-0274">FAD</keyword>
<dbReference type="InterPro" id="IPR016167">
    <property type="entry name" value="FAD-bd_PCMH_sub1"/>
</dbReference>
<dbReference type="GO" id="GO:0008654">
    <property type="term" value="P:phospholipid biosynthetic process"/>
    <property type="evidence" value="ECO:0007669"/>
    <property type="project" value="InterPro"/>
</dbReference>
<dbReference type="STRING" id="573508.A0A1E3BK90"/>
<dbReference type="EMBL" id="JXNT01000002">
    <property type="protein sequence ID" value="ODM21328.1"/>
    <property type="molecule type" value="Genomic_DNA"/>
</dbReference>
<feature type="compositionally biased region" description="Polar residues" evidence="7">
    <location>
        <begin position="18"/>
        <end position="29"/>
    </location>
</feature>